<proteinExistence type="inferred from homology"/>
<evidence type="ECO:0000259" key="23">
    <source>
        <dbReference type="Pfam" id="PF05986"/>
    </source>
</evidence>
<evidence type="ECO:0000256" key="9">
    <source>
        <dbReference type="ARBA" id="ARBA00022692"/>
    </source>
</evidence>
<feature type="region of interest" description="Disordered" evidence="22">
    <location>
        <begin position="356"/>
        <end position="430"/>
    </location>
</feature>
<dbReference type="GO" id="GO:0005789">
    <property type="term" value="C:endoplasmic reticulum membrane"/>
    <property type="evidence" value="ECO:0007669"/>
    <property type="project" value="UniProtKB-SubCell"/>
</dbReference>
<dbReference type="Pfam" id="PF19030">
    <property type="entry name" value="TSP1_ADAMTS"/>
    <property type="match status" value="2"/>
</dbReference>
<feature type="transmembrane region" description="Helical" evidence="21">
    <location>
        <begin position="133"/>
        <end position="151"/>
    </location>
</feature>
<evidence type="ECO:0000256" key="19">
    <source>
        <dbReference type="ARBA" id="ARBA00023273"/>
    </source>
</evidence>
<evidence type="ECO:0000256" key="18">
    <source>
        <dbReference type="ARBA" id="ARBA00023136"/>
    </source>
</evidence>
<evidence type="ECO:0000256" key="4">
    <source>
        <dbReference type="ARBA" id="ARBA00004613"/>
    </source>
</evidence>
<dbReference type="EC" id="3.4.23.-" evidence="21"/>
<dbReference type="GO" id="GO:0042500">
    <property type="term" value="F:aspartic endopeptidase activity, intramembrane cleaving"/>
    <property type="evidence" value="ECO:0007669"/>
    <property type="project" value="InterPro"/>
</dbReference>
<keyword evidence="19" id="KW-0966">Cell projection</keyword>
<feature type="domain" description="ADAMTS/ADAMTS-like cysteine-rich" evidence="24">
    <location>
        <begin position="633"/>
        <end position="711"/>
    </location>
</feature>
<organism evidence="25 26">
    <name type="scientific">Lates japonicus</name>
    <name type="common">Japanese lates</name>
    <dbReference type="NCBI Taxonomy" id="270547"/>
    <lineage>
        <taxon>Eukaryota</taxon>
        <taxon>Metazoa</taxon>
        <taxon>Chordata</taxon>
        <taxon>Craniata</taxon>
        <taxon>Vertebrata</taxon>
        <taxon>Euteleostomi</taxon>
        <taxon>Actinopterygii</taxon>
        <taxon>Neopterygii</taxon>
        <taxon>Teleostei</taxon>
        <taxon>Neoteleostei</taxon>
        <taxon>Acanthomorphata</taxon>
        <taxon>Carangaria</taxon>
        <taxon>Carangaria incertae sedis</taxon>
        <taxon>Centropomidae</taxon>
        <taxon>Lates</taxon>
    </lineage>
</organism>
<dbReference type="Pfam" id="PF05986">
    <property type="entry name" value="ADAMTS_spacer1"/>
    <property type="match status" value="1"/>
</dbReference>
<evidence type="ECO:0000313" key="26">
    <source>
        <dbReference type="Proteomes" id="UP001279410"/>
    </source>
</evidence>
<dbReference type="PANTHER" id="PTHR10202">
    <property type="entry name" value="PRESENILIN"/>
    <property type="match status" value="1"/>
</dbReference>
<feature type="compositionally biased region" description="Basic and acidic residues" evidence="22">
    <location>
        <begin position="18"/>
        <end position="30"/>
    </location>
</feature>
<dbReference type="InterPro" id="IPR042524">
    <property type="entry name" value="Presenilin_C"/>
</dbReference>
<dbReference type="AlphaFoldDB" id="A0AAD3M514"/>
<dbReference type="EMBL" id="BRZM01000004">
    <property type="protein sequence ID" value="GLD47683.1"/>
    <property type="molecule type" value="Genomic_DNA"/>
</dbReference>
<keyword evidence="6" id="KW-1003">Cell membrane</keyword>
<comment type="subcellular location">
    <subcellularLocation>
        <location evidence="1">Cell membrane</location>
    </subcellularLocation>
    <subcellularLocation>
        <location evidence="3">Cell projection</location>
        <location evidence="3">Axon</location>
    </subcellularLocation>
    <subcellularLocation>
        <location evidence="2">Cytoplasmic granule</location>
    </subcellularLocation>
    <subcellularLocation>
        <location evidence="21">Endoplasmic reticulum membrane</location>
        <topology evidence="21">Multi-pass membrane protein</topology>
    </subcellularLocation>
    <subcellularLocation>
        <location evidence="21">Golgi apparatus membrane</location>
        <topology evidence="21">Multi-pass membrane protein</topology>
    </subcellularLocation>
    <subcellularLocation>
        <location evidence="4">Secreted</location>
    </subcellularLocation>
    <subcellularLocation>
        <location evidence="20">Synapse</location>
    </subcellularLocation>
</comment>
<dbReference type="PANTHER" id="PTHR10202:SF18">
    <property type="entry name" value="PRESENILIN-1"/>
    <property type="match status" value="1"/>
</dbReference>
<dbReference type="Gene3D" id="2.60.120.830">
    <property type="match status" value="1"/>
</dbReference>
<keyword evidence="26" id="KW-1185">Reference proteome</keyword>
<reference evidence="25" key="1">
    <citation type="submission" date="2022-08" db="EMBL/GenBank/DDBJ databases">
        <title>Genome sequencing of akame (Lates japonicus).</title>
        <authorList>
            <person name="Hashiguchi Y."/>
            <person name="Takahashi H."/>
        </authorList>
    </citation>
    <scope>NUCLEOTIDE SEQUENCE</scope>
    <source>
        <strain evidence="25">Kochi</strain>
    </source>
</reference>
<dbReference type="Gene3D" id="1.10.472.100">
    <property type="entry name" value="Presenilin"/>
    <property type="match status" value="1"/>
</dbReference>
<feature type="transmembrane region" description="Helical" evidence="21">
    <location>
        <begin position="299"/>
        <end position="315"/>
    </location>
</feature>
<evidence type="ECO:0000256" key="10">
    <source>
        <dbReference type="ARBA" id="ARBA00022729"/>
    </source>
</evidence>
<evidence type="ECO:0000256" key="21">
    <source>
        <dbReference type="RuleBase" id="RU361148"/>
    </source>
</evidence>
<dbReference type="GO" id="GO:0034205">
    <property type="term" value="P:amyloid-beta formation"/>
    <property type="evidence" value="ECO:0007669"/>
    <property type="project" value="TreeGrafter"/>
</dbReference>
<keyword evidence="17 21" id="KW-0333">Golgi apparatus</keyword>
<keyword evidence="15 21" id="KW-1133">Transmembrane helix</keyword>
<keyword evidence="11" id="KW-0677">Repeat</keyword>
<dbReference type="FunFam" id="1.10.472.100:FF:000001">
    <property type="entry name" value="Presenilin"/>
    <property type="match status" value="1"/>
</dbReference>
<feature type="compositionally biased region" description="Polar residues" evidence="22">
    <location>
        <begin position="392"/>
        <end position="407"/>
    </location>
</feature>
<evidence type="ECO:0000313" key="25">
    <source>
        <dbReference type="EMBL" id="GLD47683.1"/>
    </source>
</evidence>
<evidence type="ECO:0000256" key="5">
    <source>
        <dbReference type="ARBA" id="ARBA00008604"/>
    </source>
</evidence>
<protein>
    <recommendedName>
        <fullName evidence="21">Presenilin</fullName>
        <ecNumber evidence="21">3.4.23.-</ecNumber>
    </recommendedName>
</protein>
<dbReference type="Pfam" id="PF19236">
    <property type="entry name" value="ADAMTS_CR_3"/>
    <property type="match status" value="1"/>
</dbReference>
<dbReference type="InterPro" id="IPR036383">
    <property type="entry name" value="TSP1_rpt_sf"/>
</dbReference>
<feature type="region of interest" description="Disordered" evidence="22">
    <location>
        <begin position="1"/>
        <end position="120"/>
    </location>
</feature>
<dbReference type="GO" id="GO:0005576">
    <property type="term" value="C:extracellular region"/>
    <property type="evidence" value="ECO:0007669"/>
    <property type="project" value="UniProtKB-SubCell"/>
</dbReference>
<feature type="transmembrane region" description="Helical" evidence="21">
    <location>
        <begin position="277"/>
        <end position="293"/>
    </location>
</feature>
<accession>A0AAD3M514</accession>
<dbReference type="Pfam" id="PF01080">
    <property type="entry name" value="Presenilin"/>
    <property type="match status" value="1"/>
</dbReference>
<evidence type="ECO:0000256" key="20">
    <source>
        <dbReference type="ARBA" id="ARBA00034103"/>
    </source>
</evidence>
<dbReference type="InterPro" id="IPR000884">
    <property type="entry name" value="TSP1_rpt"/>
</dbReference>
<evidence type="ECO:0000256" key="22">
    <source>
        <dbReference type="SAM" id="MobiDB-lite"/>
    </source>
</evidence>
<keyword evidence="8 21" id="KW-0645">Protease</keyword>
<dbReference type="SUPFAM" id="SSF82895">
    <property type="entry name" value="TSP-1 type 1 repeat"/>
    <property type="match status" value="2"/>
</dbReference>
<feature type="compositionally biased region" description="Gly residues" evidence="22">
    <location>
        <begin position="74"/>
        <end position="95"/>
    </location>
</feature>
<dbReference type="PROSITE" id="PS50092">
    <property type="entry name" value="TSP1"/>
    <property type="match status" value="2"/>
</dbReference>
<dbReference type="InterPro" id="IPR010294">
    <property type="entry name" value="ADAMTS_spacer1"/>
</dbReference>
<dbReference type="SMART" id="SM00209">
    <property type="entry name" value="TSP1"/>
    <property type="match status" value="2"/>
</dbReference>
<dbReference type="GO" id="GO:0006509">
    <property type="term" value="P:membrane protein ectodomain proteolysis"/>
    <property type="evidence" value="ECO:0007669"/>
    <property type="project" value="TreeGrafter"/>
</dbReference>
<keyword evidence="12 21" id="KW-0378">Hydrolase</keyword>
<sequence>MGKPGKTKARKLSPVYSRAKEFGLHVRTEVSAKPTMANNAEDIENNMNQQESNASPEPAQQPQETGVTRVRSRGGSGAEGGGGNGGGGGGSGSGNSSGPEQNGQPPAARAPRVVETEEDEDEELTLKYGAKHVIMLFVPVTLCMVVVVATIKSVSFYTQNDGQRLIYTPFPEDTDTVAQRALNSILNATIMITVIIVMTLVLVLLYKYRCYKVIQGWLFLSSLLLLFFFSYIYLKEVFKTYNVAMDYFTLAVIIWNFGVVGMMCIHWKGPLRLQQAYLIMISALMALVFIKYLPEWTAWLILAVISVYDLLAVLCPKGPLRILVETAQERNEPIFPALIYSSTMVWLVNMADTDRPKRNSTEAASPQQETQEAVASPAPSSLSQDDGGFTPSWVSQQEHQLGPLQSTEETRREIQQLPSARPPVEDDDEERGVKLGLGDFIFYSMLVGKASAAASGDWNTTLACFVAILIGLCLTLLLLAIFKKALPALPISIFFGLVFYFATDNLTKHRNTKSYRTKDCHINTTAYLIHCKTTGQCSSLQTHLQVKAPEKNQLSGLLRPAPSSARIRSNSGLGLQENAFKTTERGTDGGHNCVGPEKSYRSCNIQDCPEGSKDFREEQCSQFDGTDFQGKRYKWLPYYGAENPCELNCMPRGENFYYRHRSAVVDGTPCHPGRRDICVDGVCKRLGCDNMLESPQQEDPCLQCGGNGQSCYRVKNSFTVRDLSTGYNQMFIIPVGATTISIRETVASRNYLAIKNLRGEYYLNGHWVIEFSRATPIAGTMLYYQRGAEGDNVPETIIGRGPTTEPLVVELISQEPNQGVEYEYYLPNGRSREGYYWSFGSWSACSRECGSGYQSRLVFCTIDNEAYPDYLCASLPRPQTNRTCNPHACPQIRSWRTGEWNTCSVTCGGGSQVRTVQCISHDASGPRVVEDAICAAYSEAPPTLQTCNMHKCAEYQMTRWSA</sequence>
<dbReference type="InterPro" id="IPR006639">
    <property type="entry name" value="Preselin/SPP"/>
</dbReference>
<evidence type="ECO:0000256" key="17">
    <source>
        <dbReference type="ARBA" id="ARBA00023034"/>
    </source>
</evidence>
<feature type="non-terminal residue" evidence="25">
    <location>
        <position position="962"/>
    </location>
</feature>
<dbReference type="InterPro" id="IPR045371">
    <property type="entry name" value="ADAMTS_CR_3"/>
</dbReference>
<feature type="transmembrane region" description="Helical" evidence="21">
    <location>
        <begin position="246"/>
        <end position="265"/>
    </location>
</feature>
<keyword evidence="18 21" id="KW-0472">Membrane</keyword>
<dbReference type="FunFam" id="2.60.120.830:FF:000001">
    <property type="entry name" value="A disintegrin and metalloproteinase with thrombospondin motifs 1"/>
    <property type="match status" value="1"/>
</dbReference>
<name>A0AAD3M514_LATJO</name>
<comment type="similarity">
    <text evidence="5 21">Belongs to the peptidase A22A family.</text>
</comment>
<feature type="compositionally biased region" description="Polar residues" evidence="22">
    <location>
        <begin position="45"/>
        <end position="64"/>
    </location>
</feature>
<dbReference type="GO" id="GO:0030318">
    <property type="term" value="P:melanocyte differentiation"/>
    <property type="evidence" value="ECO:0007669"/>
    <property type="project" value="UniProtKB-ARBA"/>
</dbReference>
<keyword evidence="7" id="KW-0964">Secreted</keyword>
<evidence type="ECO:0000256" key="2">
    <source>
        <dbReference type="ARBA" id="ARBA00004463"/>
    </source>
</evidence>
<feature type="transmembrane region" description="Helical" evidence="21">
    <location>
        <begin position="488"/>
        <end position="506"/>
    </location>
</feature>
<dbReference type="GO" id="GO:0007219">
    <property type="term" value="P:Notch signaling pathway"/>
    <property type="evidence" value="ECO:0007669"/>
    <property type="project" value="UniProtKB-KW"/>
</dbReference>
<dbReference type="GO" id="GO:0055074">
    <property type="term" value="P:calcium ion homeostasis"/>
    <property type="evidence" value="ECO:0007669"/>
    <property type="project" value="TreeGrafter"/>
</dbReference>
<feature type="transmembrane region" description="Helical" evidence="21">
    <location>
        <begin position="217"/>
        <end position="234"/>
    </location>
</feature>
<keyword evidence="9 21" id="KW-0812">Transmembrane</keyword>
<keyword evidence="13 21" id="KW-0256">Endoplasmic reticulum</keyword>
<comment type="caution">
    <text evidence="25">The sequence shown here is derived from an EMBL/GenBank/DDBJ whole genome shotgun (WGS) entry which is preliminary data.</text>
</comment>
<gene>
    <name evidence="25" type="ORF">AKAME5_000179900</name>
</gene>
<evidence type="ECO:0000256" key="14">
    <source>
        <dbReference type="ARBA" id="ARBA00022976"/>
    </source>
</evidence>
<evidence type="ECO:0000256" key="8">
    <source>
        <dbReference type="ARBA" id="ARBA00022670"/>
    </source>
</evidence>
<evidence type="ECO:0000256" key="13">
    <source>
        <dbReference type="ARBA" id="ARBA00022824"/>
    </source>
</evidence>
<evidence type="ECO:0000256" key="11">
    <source>
        <dbReference type="ARBA" id="ARBA00022737"/>
    </source>
</evidence>
<dbReference type="GO" id="GO:0016485">
    <property type="term" value="P:protein processing"/>
    <property type="evidence" value="ECO:0007669"/>
    <property type="project" value="InterPro"/>
</dbReference>
<keyword evidence="16" id="KW-0770">Synapse</keyword>
<comment type="function">
    <text evidence="21">Probable subunit of the gamma-secretase complex, an endoprotease complex that catalyzes the intramembrane cleavage of integral membrane proteins such as Notch receptors.</text>
</comment>
<dbReference type="GO" id="GO:0045202">
    <property type="term" value="C:synapse"/>
    <property type="evidence" value="ECO:0007669"/>
    <property type="project" value="UniProtKB-SubCell"/>
</dbReference>
<evidence type="ECO:0000256" key="12">
    <source>
        <dbReference type="ARBA" id="ARBA00022801"/>
    </source>
</evidence>
<comment type="domain">
    <text evidence="21">The PAL motif is required for normal active site conformation.</text>
</comment>
<dbReference type="PRINTS" id="PR01072">
    <property type="entry name" value="PRESENILIN"/>
</dbReference>
<keyword evidence="14 21" id="KW-0914">Notch signaling pathway</keyword>
<evidence type="ECO:0000256" key="16">
    <source>
        <dbReference type="ARBA" id="ARBA00023018"/>
    </source>
</evidence>
<dbReference type="GO" id="GO:0030424">
    <property type="term" value="C:axon"/>
    <property type="evidence" value="ECO:0007669"/>
    <property type="project" value="UniProtKB-SubCell"/>
</dbReference>
<evidence type="ECO:0000256" key="15">
    <source>
        <dbReference type="ARBA" id="ARBA00022989"/>
    </source>
</evidence>
<dbReference type="FunFam" id="2.20.100.10:FF:000005">
    <property type="entry name" value="ADAM metallopeptidase with thrombospondin type 1 motif 9"/>
    <property type="match status" value="2"/>
</dbReference>
<evidence type="ECO:0000256" key="1">
    <source>
        <dbReference type="ARBA" id="ARBA00004236"/>
    </source>
</evidence>
<evidence type="ECO:0000256" key="3">
    <source>
        <dbReference type="ARBA" id="ARBA00004489"/>
    </source>
</evidence>
<dbReference type="GO" id="GO:0061053">
    <property type="term" value="P:somite development"/>
    <property type="evidence" value="ECO:0007669"/>
    <property type="project" value="UniProtKB-ARBA"/>
</dbReference>
<feature type="compositionally biased region" description="Polar residues" evidence="22">
    <location>
        <begin position="361"/>
        <end position="384"/>
    </location>
</feature>
<keyword evidence="10" id="KW-0732">Signal</keyword>
<dbReference type="GO" id="GO:0070765">
    <property type="term" value="C:gamma-secretase complex"/>
    <property type="evidence" value="ECO:0007669"/>
    <property type="project" value="TreeGrafter"/>
</dbReference>
<dbReference type="GO" id="GO:0000139">
    <property type="term" value="C:Golgi membrane"/>
    <property type="evidence" value="ECO:0007669"/>
    <property type="project" value="UniProtKB-SubCell"/>
</dbReference>
<feature type="domain" description="ADAMTS/ADAMTS-like Spacer 1" evidence="23">
    <location>
        <begin position="714"/>
        <end position="827"/>
    </location>
</feature>
<dbReference type="SMART" id="SM00730">
    <property type="entry name" value="PSN"/>
    <property type="match status" value="1"/>
</dbReference>
<feature type="transmembrane region" description="Helical" evidence="21">
    <location>
        <begin position="462"/>
        <end position="482"/>
    </location>
</feature>
<dbReference type="InterPro" id="IPR001108">
    <property type="entry name" value="Peptidase_A22A"/>
</dbReference>
<feature type="transmembrane region" description="Helical" evidence="21">
    <location>
        <begin position="185"/>
        <end position="205"/>
    </location>
</feature>
<evidence type="ECO:0000256" key="7">
    <source>
        <dbReference type="ARBA" id="ARBA00022525"/>
    </source>
</evidence>
<feature type="compositionally biased region" description="Basic residues" evidence="22">
    <location>
        <begin position="1"/>
        <end position="11"/>
    </location>
</feature>
<comment type="subunit">
    <text evidence="21">Homodimer.</text>
</comment>
<dbReference type="Gene3D" id="2.20.100.10">
    <property type="entry name" value="Thrombospondin type-1 (TSP1) repeat"/>
    <property type="match status" value="2"/>
</dbReference>
<evidence type="ECO:0000259" key="24">
    <source>
        <dbReference type="Pfam" id="PF19236"/>
    </source>
</evidence>
<dbReference type="Proteomes" id="UP001279410">
    <property type="component" value="Unassembled WGS sequence"/>
</dbReference>
<evidence type="ECO:0000256" key="6">
    <source>
        <dbReference type="ARBA" id="ARBA00022475"/>
    </source>
</evidence>